<dbReference type="EMBL" id="JBDFQZ010000011">
    <property type="protein sequence ID" value="KAK9676464.1"/>
    <property type="molecule type" value="Genomic_DNA"/>
</dbReference>
<gene>
    <name evidence="2" type="ORF">RND81_11G079000</name>
</gene>
<dbReference type="Pfam" id="PF13966">
    <property type="entry name" value="zf-RVT"/>
    <property type="match status" value="1"/>
</dbReference>
<dbReference type="InterPro" id="IPR026960">
    <property type="entry name" value="RVT-Znf"/>
</dbReference>
<name>A0AAW1HJC2_SAPOF</name>
<evidence type="ECO:0000313" key="3">
    <source>
        <dbReference type="Proteomes" id="UP001443914"/>
    </source>
</evidence>
<dbReference type="AlphaFoldDB" id="A0AAW1HJC2"/>
<evidence type="ECO:0000313" key="2">
    <source>
        <dbReference type="EMBL" id="KAK9676464.1"/>
    </source>
</evidence>
<comment type="caution">
    <text evidence="2">The sequence shown here is derived from an EMBL/GenBank/DDBJ whole genome shotgun (WGS) entry which is preliminary data.</text>
</comment>
<keyword evidence="3" id="KW-1185">Reference proteome</keyword>
<dbReference type="Proteomes" id="UP001443914">
    <property type="component" value="Unassembled WGS sequence"/>
</dbReference>
<organism evidence="2 3">
    <name type="scientific">Saponaria officinalis</name>
    <name type="common">Common soapwort</name>
    <name type="synonym">Lychnis saponaria</name>
    <dbReference type="NCBI Taxonomy" id="3572"/>
    <lineage>
        <taxon>Eukaryota</taxon>
        <taxon>Viridiplantae</taxon>
        <taxon>Streptophyta</taxon>
        <taxon>Embryophyta</taxon>
        <taxon>Tracheophyta</taxon>
        <taxon>Spermatophyta</taxon>
        <taxon>Magnoliopsida</taxon>
        <taxon>eudicotyledons</taxon>
        <taxon>Gunneridae</taxon>
        <taxon>Pentapetalae</taxon>
        <taxon>Caryophyllales</taxon>
        <taxon>Caryophyllaceae</taxon>
        <taxon>Caryophylleae</taxon>
        <taxon>Saponaria</taxon>
    </lineage>
</organism>
<evidence type="ECO:0000259" key="1">
    <source>
        <dbReference type="Pfam" id="PF13966"/>
    </source>
</evidence>
<proteinExistence type="predicted"/>
<protein>
    <recommendedName>
        <fullName evidence="1">Reverse transcriptase zinc-binding domain-containing protein</fullName>
    </recommendedName>
</protein>
<feature type="domain" description="Reverse transcriptase zinc-binding" evidence="1">
    <location>
        <begin position="213"/>
        <end position="295"/>
    </location>
</feature>
<reference evidence="2" key="1">
    <citation type="submission" date="2024-03" db="EMBL/GenBank/DDBJ databases">
        <title>WGS assembly of Saponaria officinalis var. Norfolk2.</title>
        <authorList>
            <person name="Jenkins J."/>
            <person name="Shu S."/>
            <person name="Grimwood J."/>
            <person name="Barry K."/>
            <person name="Goodstein D."/>
            <person name="Schmutz J."/>
            <person name="Leebens-Mack J."/>
            <person name="Osbourn A."/>
        </authorList>
    </citation>
    <scope>NUCLEOTIDE SEQUENCE [LARGE SCALE GENOMIC DNA]</scope>
    <source>
        <strain evidence="2">JIC</strain>
    </source>
</reference>
<dbReference type="PANTHER" id="PTHR33116:SF84">
    <property type="entry name" value="RNA-DIRECTED DNA POLYMERASE"/>
    <property type="match status" value="1"/>
</dbReference>
<accession>A0AAW1HJC2</accession>
<dbReference type="PANTHER" id="PTHR33116">
    <property type="entry name" value="REVERSE TRANSCRIPTASE ZINC-BINDING DOMAIN-CONTAINING PROTEIN-RELATED-RELATED"/>
    <property type="match status" value="1"/>
</dbReference>
<sequence length="394" mass="46336">MNVQKSSIYVNGVPARILQQICLSAGMKLELLPFSYLGIPIAARKFSVIECFVLVEKVVARIRALGSRHLSYGGRLALLHSYWARIFILSKSIIKRIEDTCRNFLWRGSHIYISAPSIAWDQICKDPEMGVLGIRKAYEWNIASVGKYIWWIASKKDHLWVKWVNGIYLRGTDWRDMKCTVNSTWSWRRICHVKEAVIDGYMGEWWISAGNEYSVQKVYQWLTRGDTVVPWWQFVWNRFRLPRQRFISWMAMHQRLYTNTRLARFGVVSDGLCCLCADEAETQAHLFFECVFSRKCLQILSSKLGMYIPCTDTWQWWDNNRFQNMFVKKLVRDCIIATLYSIWHCRNLSLFYGVILLPSVVMDKLCRDIQCRCRSVVSGHILVKFDDWIVRLGY</sequence>